<dbReference type="Pfam" id="PF00172">
    <property type="entry name" value="Zn_clus"/>
    <property type="match status" value="1"/>
</dbReference>
<evidence type="ECO:0000313" key="5">
    <source>
        <dbReference type="EMBL" id="OBZ86919.1"/>
    </source>
</evidence>
<dbReference type="PROSITE" id="PS50048">
    <property type="entry name" value="ZN2_CY6_FUNGAL_2"/>
    <property type="match status" value="1"/>
</dbReference>
<evidence type="ECO:0000256" key="2">
    <source>
        <dbReference type="ARBA" id="ARBA00023242"/>
    </source>
</evidence>
<dbReference type="PANTHER" id="PTHR47659:SF7">
    <property type="entry name" value="FUNGAL TRANSCRIPTIONAL REGULATORY PROTEIN, N-TERMINAL DOMAIN-CONTAINING PROTEIN"/>
    <property type="match status" value="1"/>
</dbReference>
<gene>
    <name evidence="5" type="primary">pi067_0</name>
    <name evidence="5" type="ORF">A0J61_05037</name>
</gene>
<dbReference type="InParanoid" id="A0A1C7NDR1"/>
<feature type="region of interest" description="Disordered" evidence="3">
    <location>
        <begin position="90"/>
        <end position="142"/>
    </location>
</feature>
<dbReference type="SUPFAM" id="SSF57701">
    <property type="entry name" value="Zn2/Cys6 DNA-binding domain"/>
    <property type="match status" value="1"/>
</dbReference>
<dbReference type="Gene3D" id="4.10.240.10">
    <property type="entry name" value="Zn(2)-C6 fungal-type DNA-binding domain"/>
    <property type="match status" value="1"/>
</dbReference>
<keyword evidence="1" id="KW-0479">Metal-binding</keyword>
<reference evidence="5 6" key="1">
    <citation type="submission" date="2016-03" db="EMBL/GenBank/DDBJ databases">
        <title>Choanephora cucurbitarum.</title>
        <authorList>
            <person name="Min B."/>
            <person name="Park H."/>
            <person name="Park J.-H."/>
            <person name="Shin H.-D."/>
            <person name="Choi I.-G."/>
        </authorList>
    </citation>
    <scope>NUCLEOTIDE SEQUENCE [LARGE SCALE GENOMIC DNA]</scope>
    <source>
        <strain evidence="5 6">KUS-F28377</strain>
    </source>
</reference>
<keyword evidence="6" id="KW-1185">Reference proteome</keyword>
<dbReference type="CDD" id="cd00067">
    <property type="entry name" value="GAL4"/>
    <property type="match status" value="1"/>
</dbReference>
<comment type="caution">
    <text evidence="5">The sequence shown here is derived from an EMBL/GenBank/DDBJ whole genome shotgun (WGS) entry which is preliminary data.</text>
</comment>
<dbReference type="GO" id="GO:0000981">
    <property type="term" value="F:DNA-binding transcription factor activity, RNA polymerase II-specific"/>
    <property type="evidence" value="ECO:0007669"/>
    <property type="project" value="InterPro"/>
</dbReference>
<dbReference type="EMBL" id="LUGH01000261">
    <property type="protein sequence ID" value="OBZ86919.1"/>
    <property type="molecule type" value="Genomic_DNA"/>
</dbReference>
<dbReference type="AlphaFoldDB" id="A0A1C7NDR1"/>
<sequence>MDSTFDYNQSPSSSYATNSYQENLYLPDNFESLEPYPSIPTTKANNKRRSQVKNACVNCQKACKKCDEGRPCQRCIKLGITDTCINSPRKERKKGFKRGPYKKKNPQLNQQTTPKKVLKTQKTPGLSPMNRPKARTASNASSLSYSPSLADWPLDCSPSFPSLSMSQGTVMPSEYYTQTPPDRNTINLAEQSFYDFYNNNHNYDSMNYQCKQQEPVIKECYDPCVPVIDYSSLTIQQDFLLSVSQPNDLGYYTEDYTSYHKPMNTPQLVPKLENYNPGGITSTTFDAVLSQTEFTDNYSNSKYCQHENNFLYNQWPKEPILFDQQNIYATYGNQLF</sequence>
<dbReference type="PANTHER" id="PTHR47659">
    <property type="entry name" value="ZN(II)2CYS6 TRANSCRIPTION FACTOR (EUROFUNG)-RELATED"/>
    <property type="match status" value="1"/>
</dbReference>
<dbReference type="Proteomes" id="UP000093000">
    <property type="component" value="Unassembled WGS sequence"/>
</dbReference>
<dbReference type="SMART" id="SM00066">
    <property type="entry name" value="GAL4"/>
    <property type="match status" value="1"/>
</dbReference>
<dbReference type="InterPro" id="IPR050335">
    <property type="entry name" value="ERT1_acuK_gluconeogen_tf"/>
</dbReference>
<evidence type="ECO:0000313" key="6">
    <source>
        <dbReference type="Proteomes" id="UP000093000"/>
    </source>
</evidence>
<evidence type="ECO:0000259" key="4">
    <source>
        <dbReference type="PROSITE" id="PS50048"/>
    </source>
</evidence>
<accession>A0A1C7NDR1</accession>
<evidence type="ECO:0000256" key="1">
    <source>
        <dbReference type="ARBA" id="ARBA00022723"/>
    </source>
</evidence>
<protein>
    <submittedName>
        <fullName evidence="5">Putative transcriptional regulatory protein C27B12.11c</fullName>
    </submittedName>
</protein>
<keyword evidence="2" id="KW-0539">Nucleus</keyword>
<evidence type="ECO:0000256" key="3">
    <source>
        <dbReference type="SAM" id="MobiDB-lite"/>
    </source>
</evidence>
<dbReference type="GO" id="GO:0008270">
    <property type="term" value="F:zinc ion binding"/>
    <property type="evidence" value="ECO:0007669"/>
    <property type="project" value="InterPro"/>
</dbReference>
<feature type="domain" description="Zn(2)-C6 fungal-type" evidence="4">
    <location>
        <begin position="55"/>
        <end position="86"/>
    </location>
</feature>
<feature type="compositionally biased region" description="Polar residues" evidence="3">
    <location>
        <begin position="106"/>
        <end position="124"/>
    </location>
</feature>
<dbReference type="STRING" id="101091.A0A1C7NDR1"/>
<dbReference type="OrthoDB" id="5575144at2759"/>
<feature type="compositionally biased region" description="Basic residues" evidence="3">
    <location>
        <begin position="90"/>
        <end position="105"/>
    </location>
</feature>
<dbReference type="InterPro" id="IPR001138">
    <property type="entry name" value="Zn2Cys6_DnaBD"/>
</dbReference>
<dbReference type="InterPro" id="IPR036864">
    <property type="entry name" value="Zn2-C6_fun-type_DNA-bd_sf"/>
</dbReference>
<proteinExistence type="predicted"/>
<organism evidence="5 6">
    <name type="scientific">Choanephora cucurbitarum</name>
    <dbReference type="NCBI Taxonomy" id="101091"/>
    <lineage>
        <taxon>Eukaryota</taxon>
        <taxon>Fungi</taxon>
        <taxon>Fungi incertae sedis</taxon>
        <taxon>Mucoromycota</taxon>
        <taxon>Mucoromycotina</taxon>
        <taxon>Mucoromycetes</taxon>
        <taxon>Mucorales</taxon>
        <taxon>Mucorineae</taxon>
        <taxon>Choanephoraceae</taxon>
        <taxon>Choanephoroideae</taxon>
        <taxon>Choanephora</taxon>
    </lineage>
</organism>
<name>A0A1C7NDR1_9FUNG</name>